<dbReference type="SUPFAM" id="SSF53901">
    <property type="entry name" value="Thiolase-like"/>
    <property type="match status" value="2"/>
</dbReference>
<evidence type="ECO:0000256" key="4">
    <source>
        <dbReference type="ARBA" id="ARBA00013191"/>
    </source>
</evidence>
<keyword evidence="20" id="KW-1185">Reference proteome</keyword>
<evidence type="ECO:0000256" key="2">
    <source>
        <dbReference type="ARBA" id="ARBA00008467"/>
    </source>
</evidence>
<evidence type="ECO:0000256" key="5">
    <source>
        <dbReference type="ARBA" id="ARBA00022490"/>
    </source>
</evidence>
<dbReference type="PANTHER" id="PTHR11712:SF306">
    <property type="entry name" value="3-OXOACYL-[ACYL-CARRIER-PROTEIN] SYNTHASE 1"/>
    <property type="match status" value="1"/>
</dbReference>
<dbReference type="PANTHER" id="PTHR11712">
    <property type="entry name" value="POLYKETIDE SYNTHASE-RELATED"/>
    <property type="match status" value="1"/>
</dbReference>
<dbReference type="InterPro" id="IPR014030">
    <property type="entry name" value="Ketoacyl_synth_N"/>
</dbReference>
<dbReference type="NCBIfam" id="NF005935">
    <property type="entry name" value="PRK07967.1"/>
    <property type="match status" value="1"/>
</dbReference>
<evidence type="ECO:0000256" key="8">
    <source>
        <dbReference type="ARBA" id="ARBA00022832"/>
    </source>
</evidence>
<dbReference type="Proteomes" id="UP001161390">
    <property type="component" value="Unassembled WGS sequence"/>
</dbReference>
<keyword evidence="5" id="KW-0963">Cytoplasm</keyword>
<dbReference type="InterPro" id="IPR016039">
    <property type="entry name" value="Thiolase-like"/>
</dbReference>
<evidence type="ECO:0000256" key="13">
    <source>
        <dbReference type="ARBA" id="ARBA00041620"/>
    </source>
</evidence>
<comment type="subcellular location">
    <subcellularLocation>
        <location evidence="1">Cytoplasm</location>
    </subcellularLocation>
</comment>
<evidence type="ECO:0000256" key="17">
    <source>
        <dbReference type="RuleBase" id="RU003694"/>
    </source>
</evidence>
<dbReference type="EC" id="2.3.1.41" evidence="4"/>
<reference evidence="19" key="1">
    <citation type="journal article" date="2014" name="Int. J. Syst. Evol. Microbiol.">
        <title>Complete genome of a new Firmicutes species belonging to the dominant human colonic microbiota ('Ruminococcus bicirculans') reveals two chromosomes and a selective capacity to utilize plant glucans.</title>
        <authorList>
            <consortium name="NISC Comparative Sequencing Program"/>
            <person name="Wegmann U."/>
            <person name="Louis P."/>
            <person name="Goesmann A."/>
            <person name="Henrissat B."/>
            <person name="Duncan S.H."/>
            <person name="Flint H.J."/>
        </authorList>
    </citation>
    <scope>NUCLEOTIDE SEQUENCE</scope>
    <source>
        <strain evidence="19">NBRC 108216</strain>
    </source>
</reference>
<dbReference type="InterPro" id="IPR014031">
    <property type="entry name" value="Ketoacyl_synth_C"/>
</dbReference>
<evidence type="ECO:0000256" key="7">
    <source>
        <dbReference type="ARBA" id="ARBA00022679"/>
    </source>
</evidence>
<keyword evidence="9" id="KW-0443">Lipid metabolism</keyword>
<dbReference type="InterPro" id="IPR018201">
    <property type="entry name" value="Ketoacyl_synth_AS"/>
</dbReference>
<comment type="subunit">
    <text evidence="3">Homodimer.</text>
</comment>
<keyword evidence="10" id="KW-0275">Fatty acid biosynthesis</keyword>
<dbReference type="InterPro" id="IPR000794">
    <property type="entry name" value="Beta-ketoacyl_synthase"/>
</dbReference>
<evidence type="ECO:0000259" key="18">
    <source>
        <dbReference type="PROSITE" id="PS52004"/>
    </source>
</evidence>
<dbReference type="PROSITE" id="PS51257">
    <property type="entry name" value="PROKAR_LIPOPROTEIN"/>
    <property type="match status" value="1"/>
</dbReference>
<evidence type="ECO:0000256" key="3">
    <source>
        <dbReference type="ARBA" id="ARBA00011738"/>
    </source>
</evidence>
<comment type="catalytic activity">
    <reaction evidence="15">
        <text>(3Z)-decenoyl-[ACP] + malonyl-[ACP] + H(+) = 3-oxo-(5Z)-dodecenoyl-[ACP] + holo-[ACP] + CO2</text>
        <dbReference type="Rhea" id="RHEA:54940"/>
        <dbReference type="Rhea" id="RHEA-COMP:9623"/>
        <dbReference type="Rhea" id="RHEA-COMP:9685"/>
        <dbReference type="Rhea" id="RHEA-COMP:9927"/>
        <dbReference type="Rhea" id="RHEA-COMP:14042"/>
        <dbReference type="ChEBI" id="CHEBI:15378"/>
        <dbReference type="ChEBI" id="CHEBI:16526"/>
        <dbReference type="ChEBI" id="CHEBI:64479"/>
        <dbReference type="ChEBI" id="CHEBI:78449"/>
        <dbReference type="ChEBI" id="CHEBI:78798"/>
        <dbReference type="ChEBI" id="CHEBI:138410"/>
    </reaction>
    <physiologicalReaction direction="left-to-right" evidence="15">
        <dbReference type="Rhea" id="RHEA:54941"/>
    </physiologicalReaction>
</comment>
<comment type="caution">
    <text evidence="19">The sequence shown here is derived from an EMBL/GenBank/DDBJ whole genome shotgun (WGS) entry which is preliminary data.</text>
</comment>
<accession>A0ABQ5V2V6</accession>
<dbReference type="Gene3D" id="3.40.47.10">
    <property type="match status" value="1"/>
</dbReference>
<keyword evidence="6" id="KW-0444">Lipid biosynthesis</keyword>
<evidence type="ECO:0000256" key="14">
    <source>
        <dbReference type="ARBA" id="ARBA00042143"/>
    </source>
</evidence>
<dbReference type="EMBL" id="BSNJ01000007">
    <property type="protein sequence ID" value="GLQ21858.1"/>
    <property type="molecule type" value="Genomic_DNA"/>
</dbReference>
<protein>
    <recommendedName>
        <fullName evidence="12">3-oxoacyl-[acyl-carrier-protein] synthase 1</fullName>
        <ecNumber evidence="4">2.3.1.41</ecNumber>
    </recommendedName>
    <alternativeName>
        <fullName evidence="13">3-oxoacyl-[acyl-carrier-protein] synthase I</fullName>
    </alternativeName>
    <alternativeName>
        <fullName evidence="14">Beta-ketoacyl-ACP synthase I</fullName>
    </alternativeName>
</protein>
<dbReference type="Pfam" id="PF00109">
    <property type="entry name" value="ketoacyl-synt"/>
    <property type="match status" value="1"/>
</dbReference>
<keyword evidence="7 17" id="KW-0808">Transferase</keyword>
<evidence type="ECO:0000313" key="20">
    <source>
        <dbReference type="Proteomes" id="UP001161390"/>
    </source>
</evidence>
<evidence type="ECO:0000256" key="15">
    <source>
        <dbReference type="ARBA" id="ARBA00048121"/>
    </source>
</evidence>
<evidence type="ECO:0000256" key="16">
    <source>
        <dbReference type="ARBA" id="ARBA00048506"/>
    </source>
</evidence>
<comment type="similarity">
    <text evidence="2 17">Belongs to the thiolase-like superfamily. Beta-ketoacyl-ACP synthases family.</text>
</comment>
<evidence type="ECO:0000256" key="11">
    <source>
        <dbReference type="ARBA" id="ARBA00023315"/>
    </source>
</evidence>
<evidence type="ECO:0000256" key="12">
    <source>
        <dbReference type="ARBA" id="ARBA00039450"/>
    </source>
</evidence>
<comment type="catalytic activity">
    <reaction evidence="16">
        <text>a fatty acyl-[ACP] + malonyl-[ACP] + H(+) = a 3-oxoacyl-[ACP] + holo-[ACP] + CO2</text>
        <dbReference type="Rhea" id="RHEA:22836"/>
        <dbReference type="Rhea" id="RHEA-COMP:9623"/>
        <dbReference type="Rhea" id="RHEA-COMP:9685"/>
        <dbReference type="Rhea" id="RHEA-COMP:9916"/>
        <dbReference type="Rhea" id="RHEA-COMP:14125"/>
        <dbReference type="ChEBI" id="CHEBI:15378"/>
        <dbReference type="ChEBI" id="CHEBI:16526"/>
        <dbReference type="ChEBI" id="CHEBI:64479"/>
        <dbReference type="ChEBI" id="CHEBI:78449"/>
        <dbReference type="ChEBI" id="CHEBI:78776"/>
        <dbReference type="ChEBI" id="CHEBI:138651"/>
        <dbReference type="EC" id="2.3.1.41"/>
    </reaction>
    <physiologicalReaction direction="left-to-right" evidence="16">
        <dbReference type="Rhea" id="RHEA:22837"/>
    </physiologicalReaction>
</comment>
<keyword evidence="11" id="KW-0012">Acyltransferase</keyword>
<gene>
    <name evidence="19" type="primary">fabB</name>
    <name evidence="19" type="ORF">GCM10007854_28130</name>
</gene>
<dbReference type="CDD" id="cd00834">
    <property type="entry name" value="KAS_I_II"/>
    <property type="match status" value="1"/>
</dbReference>
<dbReference type="RefSeq" id="WP_284373855.1">
    <property type="nucleotide sequence ID" value="NZ_BSNJ01000007.1"/>
</dbReference>
<proteinExistence type="inferred from homology"/>
<organism evidence="19 20">
    <name type="scientific">Algimonas porphyrae</name>
    <dbReference type="NCBI Taxonomy" id="1128113"/>
    <lineage>
        <taxon>Bacteria</taxon>
        <taxon>Pseudomonadati</taxon>
        <taxon>Pseudomonadota</taxon>
        <taxon>Alphaproteobacteria</taxon>
        <taxon>Maricaulales</taxon>
        <taxon>Robiginitomaculaceae</taxon>
        <taxon>Algimonas</taxon>
    </lineage>
</organism>
<evidence type="ECO:0000256" key="1">
    <source>
        <dbReference type="ARBA" id="ARBA00004496"/>
    </source>
</evidence>
<evidence type="ECO:0000256" key="9">
    <source>
        <dbReference type="ARBA" id="ARBA00023098"/>
    </source>
</evidence>
<dbReference type="Pfam" id="PF02801">
    <property type="entry name" value="Ketoacyl-synt_C"/>
    <property type="match status" value="1"/>
</dbReference>
<dbReference type="InterPro" id="IPR020841">
    <property type="entry name" value="PKS_Beta-ketoAc_synthase_dom"/>
</dbReference>
<dbReference type="SMART" id="SM00825">
    <property type="entry name" value="PKS_KS"/>
    <property type="match status" value="1"/>
</dbReference>
<reference evidence="19" key="2">
    <citation type="submission" date="2023-01" db="EMBL/GenBank/DDBJ databases">
        <title>Draft genome sequence of Algimonas porphyrae strain NBRC 108216.</title>
        <authorList>
            <person name="Sun Q."/>
            <person name="Mori K."/>
        </authorList>
    </citation>
    <scope>NUCLEOTIDE SEQUENCE</scope>
    <source>
        <strain evidence="19">NBRC 108216</strain>
    </source>
</reference>
<sequence length="411" mass="42958">MSNRRVVVTGLGIISCIGNDADTVAQSLKSGACGIRHDANMAEYGFRSQVSGRPADTSEQAKDIIGKRSLRFMGDAAIWSGLAMDQAIRDAGLSEDHISNPRTGIIAGSGGPSSLEIVRGADITRKNMSPKRVGPFAVPKAMSSTVSATLATHFKIKGVNFSITSACTTSLHCIGAAAEQIQWGKQDIMFAGGGEELEWSMSNLFDAMGAMSSKYNDAPETASRPFDVNRDGFVIAGGAGMLVLEAYEHAVARGADIYAEIIGYAATSDGHDMVAPSGEGAERAMRLALEDAGLETVDYVNPHMTSTPVGDVAESAAIHRVFGEGDNAPYVSATKALTGHSLGGAGVQEAVYTLLMMKHGFVAPSINIETLDPEVAPIKIARERVDTEVKTAMSNSFGFGGTNGSVVFGAV</sequence>
<evidence type="ECO:0000313" key="19">
    <source>
        <dbReference type="EMBL" id="GLQ21858.1"/>
    </source>
</evidence>
<evidence type="ECO:0000256" key="6">
    <source>
        <dbReference type="ARBA" id="ARBA00022516"/>
    </source>
</evidence>
<evidence type="ECO:0000256" key="10">
    <source>
        <dbReference type="ARBA" id="ARBA00023160"/>
    </source>
</evidence>
<name>A0ABQ5V2V6_9PROT</name>
<feature type="domain" description="Ketosynthase family 3 (KS3)" evidence="18">
    <location>
        <begin position="3"/>
        <end position="410"/>
    </location>
</feature>
<dbReference type="PROSITE" id="PS00606">
    <property type="entry name" value="KS3_1"/>
    <property type="match status" value="1"/>
</dbReference>
<keyword evidence="8" id="KW-0276">Fatty acid metabolism</keyword>
<dbReference type="PROSITE" id="PS52004">
    <property type="entry name" value="KS3_2"/>
    <property type="match status" value="1"/>
</dbReference>